<feature type="domain" description="ABC3 transporter permease C-terminal" evidence="8">
    <location>
        <begin position="311"/>
        <end position="416"/>
    </location>
</feature>
<evidence type="ECO:0000256" key="2">
    <source>
        <dbReference type="ARBA" id="ARBA00022475"/>
    </source>
</evidence>
<dbReference type="AlphaFoldDB" id="A0A2T3G125"/>
<reference evidence="11" key="1">
    <citation type="submission" date="2018-03" db="EMBL/GenBank/DDBJ databases">
        <title>Lachnoclostridium SNUG30370 gen.nov., sp.nov., isolated from human faeces.</title>
        <authorList>
            <person name="Seo B."/>
            <person name="Jeon K."/>
            <person name="Ko G."/>
        </authorList>
    </citation>
    <scope>NUCLEOTIDE SEQUENCE [LARGE SCALE GENOMIC DNA]</scope>
    <source>
        <strain evidence="11">SNUG30370</strain>
    </source>
</reference>
<organism evidence="10 11">
    <name type="scientific">Faecalibacillus faecis</name>
    <dbReference type="NCBI Taxonomy" id="1982628"/>
    <lineage>
        <taxon>Bacteria</taxon>
        <taxon>Bacillati</taxon>
        <taxon>Bacillota</taxon>
        <taxon>Erysipelotrichia</taxon>
        <taxon>Erysipelotrichales</taxon>
        <taxon>Coprobacillaceae</taxon>
        <taxon>Faecalibacillus</taxon>
    </lineage>
</organism>
<feature type="region of interest" description="Disordered" evidence="6">
    <location>
        <begin position="108"/>
        <end position="138"/>
    </location>
</feature>
<name>A0A2T3G125_9FIRM</name>
<dbReference type="GO" id="GO:0022857">
    <property type="term" value="F:transmembrane transporter activity"/>
    <property type="evidence" value="ECO:0007669"/>
    <property type="project" value="TreeGrafter"/>
</dbReference>
<accession>A0A2T3G125</accession>
<gene>
    <name evidence="10" type="ORF">C7U55_03610</name>
</gene>
<evidence type="ECO:0000256" key="6">
    <source>
        <dbReference type="SAM" id="MobiDB-lite"/>
    </source>
</evidence>
<comment type="subcellular location">
    <subcellularLocation>
        <location evidence="1">Cell membrane</location>
        <topology evidence="1">Multi-pass membrane protein</topology>
    </subcellularLocation>
</comment>
<dbReference type="Pfam" id="PF12704">
    <property type="entry name" value="MacB_PCD"/>
    <property type="match status" value="1"/>
</dbReference>
<feature type="transmembrane region" description="Helical" evidence="7">
    <location>
        <begin position="12"/>
        <end position="36"/>
    </location>
</feature>
<feature type="transmembrane region" description="Helical" evidence="7">
    <location>
        <begin position="352"/>
        <end position="372"/>
    </location>
</feature>
<keyword evidence="5 7" id="KW-0472">Membrane</keyword>
<keyword evidence="4 7" id="KW-1133">Transmembrane helix</keyword>
<dbReference type="InterPro" id="IPR050250">
    <property type="entry name" value="Macrolide_Exporter_MacB"/>
</dbReference>
<dbReference type="PANTHER" id="PTHR30572">
    <property type="entry name" value="MEMBRANE COMPONENT OF TRANSPORTER-RELATED"/>
    <property type="match status" value="1"/>
</dbReference>
<evidence type="ECO:0000256" key="1">
    <source>
        <dbReference type="ARBA" id="ARBA00004651"/>
    </source>
</evidence>
<evidence type="ECO:0000313" key="10">
    <source>
        <dbReference type="EMBL" id="PST41240.1"/>
    </source>
</evidence>
<keyword evidence="11" id="KW-1185">Reference proteome</keyword>
<dbReference type="EMBL" id="PYLP01000003">
    <property type="protein sequence ID" value="PST41240.1"/>
    <property type="molecule type" value="Genomic_DNA"/>
</dbReference>
<proteinExistence type="predicted"/>
<evidence type="ECO:0000256" key="3">
    <source>
        <dbReference type="ARBA" id="ARBA00022692"/>
    </source>
</evidence>
<evidence type="ECO:0000259" key="9">
    <source>
        <dbReference type="Pfam" id="PF12704"/>
    </source>
</evidence>
<dbReference type="Pfam" id="PF02687">
    <property type="entry name" value="FtsX"/>
    <property type="match status" value="1"/>
</dbReference>
<dbReference type="RefSeq" id="WP_106987392.1">
    <property type="nucleotide sequence ID" value="NZ_JBKWYV010000002.1"/>
</dbReference>
<comment type="caution">
    <text evidence="10">The sequence shown here is derived from an EMBL/GenBank/DDBJ whole genome shotgun (WGS) entry which is preliminary data.</text>
</comment>
<feature type="domain" description="MacB-like periplasmic core" evidence="9">
    <location>
        <begin position="22"/>
        <end position="273"/>
    </location>
</feature>
<dbReference type="PANTHER" id="PTHR30572:SF9">
    <property type="entry name" value="ABC TRANSPORTER PERMEASE PROTEIN"/>
    <property type="match status" value="1"/>
</dbReference>
<sequence length="477" mass="52034">MIKNALLSLKKNIGKTILLFVIIVVITNLVIAGLSIQSATQKSMDQIRSSLGNDVTLSVDFRNMMKNREPGEAVSNETSLTTTMADSLKDLKYVESYNYQISTSADSDSISAVETESDNSNNQQDTNKPNDQSEQASNQGDFTISANTTMEYLDSFTNSNYTLTDGRLLTSDDANTNNCVIETNLASDNDLSVGDTFTITTTVNDETIIQELTIVGIYEIQTTNEIGGAHFNNPVNTIYTDLSVGQTLTGSSENITSAIYYLDDPENAEAFVKLAKKQSDIDFDTFSLDANNRLYQQNASSLESMQSFAKMFVWIVVIAGSAILCLILALTIRNRYYEIGVLLSLGQSKVKIIAQQLIEIGLIAVVAFVISLGTGQLTSHYMGNMLESSSSSNVMQMDQKGDQPNDNQQKTNKQTKENFLGNMMQGPSNQELDVSITGENVVQLAGVTAAICIVSIAVPAAYVLRLTPRQILSRKEG</sequence>
<feature type="transmembrane region" description="Helical" evidence="7">
    <location>
        <begin position="441"/>
        <end position="464"/>
    </location>
</feature>
<dbReference type="InterPro" id="IPR003838">
    <property type="entry name" value="ABC3_permease_C"/>
</dbReference>
<keyword evidence="3 7" id="KW-0812">Transmembrane</keyword>
<protein>
    <submittedName>
        <fullName evidence="10">ABC transporter permease</fullName>
    </submittedName>
</protein>
<feature type="compositionally biased region" description="Polar residues" evidence="6">
    <location>
        <begin position="118"/>
        <end position="138"/>
    </location>
</feature>
<evidence type="ECO:0000256" key="7">
    <source>
        <dbReference type="SAM" id="Phobius"/>
    </source>
</evidence>
<evidence type="ECO:0000256" key="4">
    <source>
        <dbReference type="ARBA" id="ARBA00022989"/>
    </source>
</evidence>
<keyword evidence="2" id="KW-1003">Cell membrane</keyword>
<dbReference type="InterPro" id="IPR025857">
    <property type="entry name" value="MacB_PCD"/>
</dbReference>
<dbReference type="Proteomes" id="UP000241201">
    <property type="component" value="Unassembled WGS sequence"/>
</dbReference>
<evidence type="ECO:0000313" key="11">
    <source>
        <dbReference type="Proteomes" id="UP000241201"/>
    </source>
</evidence>
<dbReference type="GeneID" id="77470191"/>
<evidence type="ECO:0000259" key="8">
    <source>
        <dbReference type="Pfam" id="PF02687"/>
    </source>
</evidence>
<evidence type="ECO:0000256" key="5">
    <source>
        <dbReference type="ARBA" id="ARBA00023136"/>
    </source>
</evidence>
<feature type="transmembrane region" description="Helical" evidence="7">
    <location>
        <begin position="311"/>
        <end position="332"/>
    </location>
</feature>
<dbReference type="GO" id="GO:0005886">
    <property type="term" value="C:plasma membrane"/>
    <property type="evidence" value="ECO:0007669"/>
    <property type="project" value="UniProtKB-SubCell"/>
</dbReference>